<dbReference type="SUPFAM" id="SSF53335">
    <property type="entry name" value="S-adenosyl-L-methionine-dependent methyltransferases"/>
    <property type="match status" value="1"/>
</dbReference>
<dbReference type="GO" id="GO:0032259">
    <property type="term" value="P:methylation"/>
    <property type="evidence" value="ECO:0007669"/>
    <property type="project" value="UniProtKB-KW"/>
</dbReference>
<feature type="domain" description="Methyltransferase type 11" evidence="9">
    <location>
        <begin position="50"/>
        <end position="144"/>
    </location>
</feature>
<dbReference type="GO" id="GO:0008757">
    <property type="term" value="F:S-adenosylmethionine-dependent methyltransferase activity"/>
    <property type="evidence" value="ECO:0007669"/>
    <property type="project" value="InterPro"/>
</dbReference>
<dbReference type="HAMAP" id="MF_00835">
    <property type="entry name" value="BioC"/>
    <property type="match status" value="1"/>
</dbReference>
<evidence type="ECO:0000313" key="10">
    <source>
        <dbReference type="EMBL" id="HIX87058.1"/>
    </source>
</evidence>
<protein>
    <recommendedName>
        <fullName evidence="3 8">Malonyl-[acyl-carrier protein] O-methyltransferase</fullName>
        <shortName evidence="8">Malonyl-ACP O-methyltransferase</shortName>
        <ecNumber evidence="3 8">2.1.1.197</ecNumber>
    </recommendedName>
    <alternativeName>
        <fullName evidence="8">Biotin synthesis protein BioC</fullName>
    </alternativeName>
</protein>
<dbReference type="PANTHER" id="PTHR13090:SF1">
    <property type="entry name" value="ARGININE-HYDROXYLASE NDUFAF5, MITOCHONDRIAL"/>
    <property type="match status" value="1"/>
</dbReference>
<organism evidence="10 11">
    <name type="scientific">Candidatus Parabacteroides intestinigallinarum</name>
    <dbReference type="NCBI Taxonomy" id="2838722"/>
    <lineage>
        <taxon>Bacteria</taxon>
        <taxon>Pseudomonadati</taxon>
        <taxon>Bacteroidota</taxon>
        <taxon>Bacteroidia</taxon>
        <taxon>Bacteroidales</taxon>
        <taxon>Tannerellaceae</taxon>
        <taxon>Parabacteroides</taxon>
    </lineage>
</organism>
<comment type="catalytic activity">
    <reaction evidence="1 8">
        <text>malonyl-[ACP] + S-adenosyl-L-methionine = malonyl-[ACP] methyl ester + S-adenosyl-L-homocysteine</text>
        <dbReference type="Rhea" id="RHEA:17105"/>
        <dbReference type="Rhea" id="RHEA-COMP:9623"/>
        <dbReference type="Rhea" id="RHEA-COMP:9954"/>
        <dbReference type="ChEBI" id="CHEBI:57856"/>
        <dbReference type="ChEBI" id="CHEBI:59789"/>
        <dbReference type="ChEBI" id="CHEBI:78449"/>
        <dbReference type="ChEBI" id="CHEBI:78845"/>
        <dbReference type="EC" id="2.1.1.197"/>
    </reaction>
</comment>
<dbReference type="EC" id="2.1.1.197" evidence="3 8"/>
<dbReference type="InterPro" id="IPR050602">
    <property type="entry name" value="Malonyl-ACP_OMT"/>
</dbReference>
<dbReference type="NCBIfam" id="TIGR02072">
    <property type="entry name" value="BioC"/>
    <property type="match status" value="1"/>
</dbReference>
<evidence type="ECO:0000256" key="2">
    <source>
        <dbReference type="ARBA" id="ARBA00004746"/>
    </source>
</evidence>
<dbReference type="CDD" id="cd02440">
    <property type="entry name" value="AdoMet_MTases"/>
    <property type="match status" value="1"/>
</dbReference>
<reference evidence="10" key="1">
    <citation type="journal article" date="2021" name="PeerJ">
        <title>Extensive microbial diversity within the chicken gut microbiome revealed by metagenomics and culture.</title>
        <authorList>
            <person name="Gilroy R."/>
            <person name="Ravi A."/>
            <person name="Getino M."/>
            <person name="Pursley I."/>
            <person name="Horton D.L."/>
            <person name="Alikhan N.F."/>
            <person name="Baker D."/>
            <person name="Gharbi K."/>
            <person name="Hall N."/>
            <person name="Watson M."/>
            <person name="Adriaenssens E.M."/>
            <person name="Foster-Nyarko E."/>
            <person name="Jarju S."/>
            <person name="Secka A."/>
            <person name="Antonio M."/>
            <person name="Oren A."/>
            <person name="Chaudhuri R.R."/>
            <person name="La Ragione R."/>
            <person name="Hildebrand F."/>
            <person name="Pallen M.J."/>
        </authorList>
    </citation>
    <scope>NUCLEOTIDE SEQUENCE</scope>
    <source>
        <strain evidence="10">ChiHecec2B26-12326</strain>
    </source>
</reference>
<dbReference type="Pfam" id="PF08241">
    <property type="entry name" value="Methyltransf_11"/>
    <property type="match status" value="1"/>
</dbReference>
<keyword evidence="7 8" id="KW-0093">Biotin biosynthesis</keyword>
<evidence type="ECO:0000256" key="1">
    <source>
        <dbReference type="ARBA" id="ARBA00000852"/>
    </source>
</evidence>
<dbReference type="Gene3D" id="3.40.50.150">
    <property type="entry name" value="Vaccinia Virus protein VP39"/>
    <property type="match status" value="1"/>
</dbReference>
<evidence type="ECO:0000256" key="5">
    <source>
        <dbReference type="ARBA" id="ARBA00022679"/>
    </source>
</evidence>
<dbReference type="GO" id="GO:0102130">
    <property type="term" value="F:malonyl-CoA methyltransferase activity"/>
    <property type="evidence" value="ECO:0007669"/>
    <property type="project" value="UniProtKB-EC"/>
</dbReference>
<dbReference type="GO" id="GO:0009102">
    <property type="term" value="P:biotin biosynthetic process"/>
    <property type="evidence" value="ECO:0007669"/>
    <property type="project" value="UniProtKB-UniRule"/>
</dbReference>
<sequence length="256" mass="29583">MEITVQDRIRERFGRATNSYDLHAEAQRQICAYLTELFTRCGRNHFSRALEIGCGSGCLTQMLMRRCQVREWVLNDLCEDWRVPLEKRLSSIPFHFRVGDAEKMAFPGPFDLIASASALQWMRDLPRFFHKLASLLSPDGVLLFNTFTPENLREVRMLTGEGLTYPDTGCIREWLSADFRILQEEEQPIVLTFRHPLDVLRHLRYTGVTANAAHVWTRGRQLRFCQEYPARFPAAHGGVTLTYCPLYIVAVKKEVS</sequence>
<keyword evidence="4 8" id="KW-0489">Methyltransferase</keyword>
<proteinExistence type="inferred from homology"/>
<evidence type="ECO:0000256" key="8">
    <source>
        <dbReference type="HAMAP-Rule" id="MF_00835"/>
    </source>
</evidence>
<evidence type="ECO:0000256" key="6">
    <source>
        <dbReference type="ARBA" id="ARBA00022691"/>
    </source>
</evidence>
<dbReference type="EMBL" id="DXEN01000080">
    <property type="protein sequence ID" value="HIX87058.1"/>
    <property type="molecule type" value="Genomic_DNA"/>
</dbReference>
<keyword evidence="6 8" id="KW-0949">S-adenosyl-L-methionine</keyword>
<evidence type="ECO:0000256" key="4">
    <source>
        <dbReference type="ARBA" id="ARBA00022603"/>
    </source>
</evidence>
<reference evidence="10" key="2">
    <citation type="submission" date="2021-04" db="EMBL/GenBank/DDBJ databases">
        <authorList>
            <person name="Gilroy R."/>
        </authorList>
    </citation>
    <scope>NUCLEOTIDE SEQUENCE</scope>
    <source>
        <strain evidence="10">ChiHecec2B26-12326</strain>
    </source>
</reference>
<gene>
    <name evidence="8 10" type="primary">bioC</name>
    <name evidence="10" type="ORF">H9848_10710</name>
</gene>
<name>A0A9D2BRL0_9BACT</name>
<dbReference type="Proteomes" id="UP000823847">
    <property type="component" value="Unassembled WGS sequence"/>
</dbReference>
<dbReference type="InterPro" id="IPR011814">
    <property type="entry name" value="BioC"/>
</dbReference>
<evidence type="ECO:0000256" key="3">
    <source>
        <dbReference type="ARBA" id="ARBA00012327"/>
    </source>
</evidence>
<comment type="pathway">
    <text evidence="2 8">Cofactor biosynthesis; biotin biosynthesis.</text>
</comment>
<dbReference type="GO" id="GO:0010340">
    <property type="term" value="F:carboxyl-O-methyltransferase activity"/>
    <property type="evidence" value="ECO:0007669"/>
    <property type="project" value="UniProtKB-UniRule"/>
</dbReference>
<accession>A0A9D2BRL0</accession>
<dbReference type="InterPro" id="IPR013216">
    <property type="entry name" value="Methyltransf_11"/>
</dbReference>
<evidence type="ECO:0000259" key="9">
    <source>
        <dbReference type="Pfam" id="PF08241"/>
    </source>
</evidence>
<comment type="similarity">
    <text evidence="8">Belongs to the methyltransferase superfamily.</text>
</comment>
<evidence type="ECO:0000313" key="11">
    <source>
        <dbReference type="Proteomes" id="UP000823847"/>
    </source>
</evidence>
<dbReference type="PANTHER" id="PTHR13090">
    <property type="entry name" value="ARGININE-HYDROXYLASE NDUFAF5, MITOCHONDRIAL"/>
    <property type="match status" value="1"/>
</dbReference>
<comment type="caution">
    <text evidence="10">The sequence shown here is derived from an EMBL/GenBank/DDBJ whole genome shotgun (WGS) entry which is preliminary data.</text>
</comment>
<dbReference type="AlphaFoldDB" id="A0A9D2BRL0"/>
<evidence type="ECO:0000256" key="7">
    <source>
        <dbReference type="ARBA" id="ARBA00022756"/>
    </source>
</evidence>
<keyword evidence="5 8" id="KW-0808">Transferase</keyword>
<comment type="function">
    <text evidence="8">Converts the free carboxyl group of a malonyl-thioester to its methyl ester by transfer of a methyl group from S-adenosyl-L-methionine (SAM). It allows to synthesize pimeloyl-ACP via the fatty acid synthetic pathway.</text>
</comment>
<dbReference type="InterPro" id="IPR029063">
    <property type="entry name" value="SAM-dependent_MTases_sf"/>
</dbReference>